<keyword evidence="3" id="KW-1185">Reference proteome</keyword>
<dbReference type="EMBL" id="VIWT01000004">
    <property type="protein sequence ID" value="TWF82964.1"/>
    <property type="molecule type" value="Genomic_DNA"/>
</dbReference>
<keyword evidence="1" id="KW-0812">Transmembrane</keyword>
<feature type="transmembrane region" description="Helical" evidence="1">
    <location>
        <begin position="26"/>
        <end position="46"/>
    </location>
</feature>
<accession>A0A561T776</accession>
<dbReference type="AlphaFoldDB" id="A0A561T776"/>
<keyword evidence="1" id="KW-1133">Transmembrane helix</keyword>
<proteinExistence type="predicted"/>
<evidence type="ECO:0000313" key="3">
    <source>
        <dbReference type="Proteomes" id="UP000317940"/>
    </source>
</evidence>
<reference evidence="2 3" key="1">
    <citation type="submission" date="2019-06" db="EMBL/GenBank/DDBJ databases">
        <title>Sequencing the genomes of 1000 actinobacteria strains.</title>
        <authorList>
            <person name="Klenk H.-P."/>
        </authorList>
    </citation>
    <scope>NUCLEOTIDE SEQUENCE [LARGE SCALE GENOMIC DNA]</scope>
    <source>
        <strain evidence="2 3">DSM 44826</strain>
    </source>
</reference>
<feature type="transmembrane region" description="Helical" evidence="1">
    <location>
        <begin position="78"/>
        <end position="103"/>
    </location>
</feature>
<gene>
    <name evidence="2" type="ORF">FHX73_14447</name>
</gene>
<sequence>MLNVFKLNAFNPGGVVSHLTLRQRHAIVITGWTAVLAVAPLLPLLLTAEALVPLSLALPPTAAVATGTVLGRRWTWPGALLAAIGGAAVAAGELALLCGAGAFTPAEALYAVAFYGLPAIALLVELPFVLGVSIGGAGANV</sequence>
<evidence type="ECO:0000313" key="2">
    <source>
        <dbReference type="EMBL" id="TWF82964.1"/>
    </source>
</evidence>
<organism evidence="2 3">
    <name type="scientific">Kitasatospora viridis</name>
    <dbReference type="NCBI Taxonomy" id="281105"/>
    <lineage>
        <taxon>Bacteria</taxon>
        <taxon>Bacillati</taxon>
        <taxon>Actinomycetota</taxon>
        <taxon>Actinomycetes</taxon>
        <taxon>Kitasatosporales</taxon>
        <taxon>Streptomycetaceae</taxon>
        <taxon>Kitasatospora</taxon>
    </lineage>
</organism>
<feature type="transmembrane region" description="Helical" evidence="1">
    <location>
        <begin position="109"/>
        <end position="130"/>
    </location>
</feature>
<keyword evidence="1" id="KW-0472">Membrane</keyword>
<protein>
    <submittedName>
        <fullName evidence="2">Uncharacterized protein</fullName>
    </submittedName>
</protein>
<dbReference type="Proteomes" id="UP000317940">
    <property type="component" value="Unassembled WGS sequence"/>
</dbReference>
<comment type="caution">
    <text evidence="2">The sequence shown here is derived from an EMBL/GenBank/DDBJ whole genome shotgun (WGS) entry which is preliminary data.</text>
</comment>
<name>A0A561T776_9ACTN</name>
<evidence type="ECO:0000256" key="1">
    <source>
        <dbReference type="SAM" id="Phobius"/>
    </source>
</evidence>